<gene>
    <name evidence="2" type="ORF">T4A_9619</name>
    <name evidence="3" type="ORF">T4B_2315</name>
</gene>
<comment type="caution">
    <text evidence="3">The sequence shown here is derived from an EMBL/GenBank/DDBJ whole genome shotgun (WGS) entry which is preliminary data.</text>
</comment>
<dbReference type="Proteomes" id="UP000054632">
    <property type="component" value="Unassembled WGS sequence"/>
</dbReference>
<evidence type="ECO:0000313" key="2">
    <source>
        <dbReference type="EMBL" id="KRY75686.1"/>
    </source>
</evidence>
<protein>
    <submittedName>
        <fullName evidence="3">Uncharacterized protein</fullName>
    </submittedName>
</protein>
<name>A0A0V1J3L1_TRIPS</name>
<organism evidence="3 5">
    <name type="scientific">Trichinella pseudospiralis</name>
    <name type="common">Parasitic roundworm</name>
    <dbReference type="NCBI Taxonomy" id="6337"/>
    <lineage>
        <taxon>Eukaryota</taxon>
        <taxon>Metazoa</taxon>
        <taxon>Ecdysozoa</taxon>
        <taxon>Nematoda</taxon>
        <taxon>Enoplea</taxon>
        <taxon>Dorylaimia</taxon>
        <taxon>Trichinellida</taxon>
        <taxon>Trichinellidae</taxon>
        <taxon>Trichinella</taxon>
    </lineage>
</organism>
<reference evidence="4 5" key="1">
    <citation type="submission" date="2015-01" db="EMBL/GenBank/DDBJ databases">
        <title>Evolution of Trichinella species and genotypes.</title>
        <authorList>
            <person name="Korhonen P.K."/>
            <person name="Edoardo P."/>
            <person name="Giuseppe L.R."/>
            <person name="Gasser R.B."/>
        </authorList>
    </citation>
    <scope>NUCLEOTIDE SEQUENCE [LARGE SCALE GENOMIC DNA]</scope>
    <source>
        <strain evidence="2">ISS13</strain>
        <strain evidence="3">ISS588</strain>
    </source>
</reference>
<evidence type="ECO:0000313" key="3">
    <source>
        <dbReference type="EMBL" id="KRZ29506.1"/>
    </source>
</evidence>
<feature type="compositionally biased region" description="Acidic residues" evidence="1">
    <location>
        <begin position="24"/>
        <end position="34"/>
    </location>
</feature>
<accession>A0A0V1J3L1</accession>
<evidence type="ECO:0000313" key="5">
    <source>
        <dbReference type="Proteomes" id="UP000054805"/>
    </source>
</evidence>
<evidence type="ECO:0000313" key="4">
    <source>
        <dbReference type="Proteomes" id="UP000054632"/>
    </source>
</evidence>
<dbReference type="AlphaFoldDB" id="A0A0V1J3L1"/>
<dbReference type="Proteomes" id="UP000054805">
    <property type="component" value="Unassembled WGS sequence"/>
</dbReference>
<feature type="compositionally biased region" description="Gly residues" evidence="1">
    <location>
        <begin position="35"/>
        <end position="46"/>
    </location>
</feature>
<dbReference type="EMBL" id="JYDS01000045">
    <property type="protein sequence ID" value="KRZ29506.1"/>
    <property type="molecule type" value="Genomic_DNA"/>
</dbReference>
<evidence type="ECO:0000256" key="1">
    <source>
        <dbReference type="SAM" id="MobiDB-lite"/>
    </source>
</evidence>
<dbReference type="EMBL" id="JYDR01000016">
    <property type="protein sequence ID" value="KRY75686.1"/>
    <property type="molecule type" value="Genomic_DNA"/>
</dbReference>
<feature type="region of interest" description="Disordered" evidence="1">
    <location>
        <begin position="1"/>
        <end position="54"/>
    </location>
</feature>
<proteinExistence type="predicted"/>
<sequence>MKIQEAEKYGMIPTVHVQLRSGDGDDDDDDDDDGGGGGGDGSGGGDAVHSPQPD</sequence>
<keyword evidence="5" id="KW-1185">Reference proteome</keyword>